<dbReference type="GO" id="GO:0016709">
    <property type="term" value="F:oxidoreductase activity, acting on paired donors, with incorporation or reduction of molecular oxygen, NAD(P)H as one donor, and incorporation of one atom of oxygen"/>
    <property type="evidence" value="ECO:0007669"/>
    <property type="project" value="UniProtKB-ARBA"/>
</dbReference>
<dbReference type="PRINTS" id="PR00420">
    <property type="entry name" value="RNGMNOXGNASE"/>
</dbReference>
<dbReference type="Pfam" id="PF21274">
    <property type="entry name" value="Rng_hyd_C"/>
    <property type="match status" value="1"/>
</dbReference>
<name>A0A072NX31_9EURO</name>
<dbReference type="HOGENOM" id="CLU_009665_14_0_1"/>
<dbReference type="PANTHER" id="PTHR43004:SF8">
    <property type="entry name" value="FAD-BINDING DOMAIN-CONTAINING PROTEIN-RELATED"/>
    <property type="match status" value="1"/>
</dbReference>
<evidence type="ECO:0000259" key="4">
    <source>
        <dbReference type="Pfam" id="PF01494"/>
    </source>
</evidence>
<dbReference type="PANTHER" id="PTHR43004">
    <property type="entry name" value="TRK SYSTEM POTASSIUM UPTAKE PROTEIN"/>
    <property type="match status" value="1"/>
</dbReference>
<dbReference type="InterPro" id="IPR050641">
    <property type="entry name" value="RIFMO-like"/>
</dbReference>
<dbReference type="RefSeq" id="XP_013254183.1">
    <property type="nucleotide sequence ID" value="XM_013398729.1"/>
</dbReference>
<keyword evidence="6" id="KW-1185">Reference proteome</keyword>
<gene>
    <name evidence="5" type="ORF">A1O9_12228</name>
</gene>
<protein>
    <recommendedName>
        <fullName evidence="4">FAD-binding domain-containing protein</fullName>
    </recommendedName>
</protein>
<reference evidence="5 6" key="1">
    <citation type="submission" date="2013-03" db="EMBL/GenBank/DDBJ databases">
        <title>The Genome Sequence of Exophiala aquamarina CBS 119918.</title>
        <authorList>
            <consortium name="The Broad Institute Genomics Platform"/>
            <person name="Cuomo C."/>
            <person name="de Hoog S."/>
            <person name="Gorbushina A."/>
            <person name="Walker B."/>
            <person name="Young S.K."/>
            <person name="Zeng Q."/>
            <person name="Gargeya S."/>
            <person name="Fitzgerald M."/>
            <person name="Haas B."/>
            <person name="Abouelleil A."/>
            <person name="Allen A.W."/>
            <person name="Alvarado L."/>
            <person name="Arachchi H.M."/>
            <person name="Berlin A.M."/>
            <person name="Chapman S.B."/>
            <person name="Gainer-Dewar J."/>
            <person name="Goldberg J."/>
            <person name="Griggs A."/>
            <person name="Gujja S."/>
            <person name="Hansen M."/>
            <person name="Howarth C."/>
            <person name="Imamovic A."/>
            <person name="Ireland A."/>
            <person name="Larimer J."/>
            <person name="McCowan C."/>
            <person name="Murphy C."/>
            <person name="Pearson M."/>
            <person name="Poon T.W."/>
            <person name="Priest M."/>
            <person name="Roberts A."/>
            <person name="Saif S."/>
            <person name="Shea T."/>
            <person name="Sisk P."/>
            <person name="Sykes S."/>
            <person name="Wortman J."/>
            <person name="Nusbaum C."/>
            <person name="Birren B."/>
        </authorList>
    </citation>
    <scope>NUCLEOTIDE SEQUENCE [LARGE SCALE GENOMIC DNA]</scope>
    <source>
        <strain evidence="5 6">CBS 119918</strain>
    </source>
</reference>
<dbReference type="InterPro" id="IPR002938">
    <property type="entry name" value="FAD-bd"/>
</dbReference>
<dbReference type="Proteomes" id="UP000027920">
    <property type="component" value="Unassembled WGS sequence"/>
</dbReference>
<dbReference type="OrthoDB" id="2690153at2759"/>
<proteinExistence type="predicted"/>
<evidence type="ECO:0000313" key="6">
    <source>
        <dbReference type="Proteomes" id="UP000027920"/>
    </source>
</evidence>
<dbReference type="AlphaFoldDB" id="A0A072NX31"/>
<dbReference type="Pfam" id="PF01494">
    <property type="entry name" value="FAD_binding_3"/>
    <property type="match status" value="1"/>
</dbReference>
<feature type="domain" description="FAD-binding" evidence="4">
    <location>
        <begin position="2"/>
        <end position="373"/>
    </location>
</feature>
<evidence type="ECO:0000256" key="3">
    <source>
        <dbReference type="ARBA" id="ARBA00023002"/>
    </source>
</evidence>
<accession>A0A072NX31</accession>
<dbReference type="EMBL" id="AMGV01000022">
    <property type="protein sequence ID" value="KEF51593.1"/>
    <property type="molecule type" value="Genomic_DNA"/>
</dbReference>
<dbReference type="GeneID" id="25287122"/>
<dbReference type="SUPFAM" id="SSF51905">
    <property type="entry name" value="FAD/NAD(P)-binding domain"/>
    <property type="match status" value="1"/>
</dbReference>
<evidence type="ECO:0000256" key="2">
    <source>
        <dbReference type="ARBA" id="ARBA00022827"/>
    </source>
</evidence>
<dbReference type="STRING" id="1182545.A0A072NX31"/>
<evidence type="ECO:0000256" key="1">
    <source>
        <dbReference type="ARBA" id="ARBA00022630"/>
    </source>
</evidence>
<dbReference type="GO" id="GO:0071949">
    <property type="term" value="F:FAD binding"/>
    <property type="evidence" value="ECO:0007669"/>
    <property type="project" value="InterPro"/>
</dbReference>
<dbReference type="Gene3D" id="3.40.30.120">
    <property type="match status" value="1"/>
</dbReference>
<dbReference type="Gene3D" id="3.50.50.60">
    <property type="entry name" value="FAD/NAD(P)-binding domain"/>
    <property type="match status" value="1"/>
</dbReference>
<evidence type="ECO:0000313" key="5">
    <source>
        <dbReference type="EMBL" id="KEF51593.1"/>
    </source>
</evidence>
<comment type="caution">
    <text evidence="5">The sequence shown here is derived from an EMBL/GenBank/DDBJ whole genome shotgun (WGS) entry which is preliminary data.</text>
</comment>
<dbReference type="VEuPathDB" id="FungiDB:A1O9_12228"/>
<keyword evidence="2" id="KW-0274">FAD</keyword>
<organism evidence="5 6">
    <name type="scientific">Exophiala aquamarina CBS 119918</name>
    <dbReference type="NCBI Taxonomy" id="1182545"/>
    <lineage>
        <taxon>Eukaryota</taxon>
        <taxon>Fungi</taxon>
        <taxon>Dikarya</taxon>
        <taxon>Ascomycota</taxon>
        <taxon>Pezizomycotina</taxon>
        <taxon>Eurotiomycetes</taxon>
        <taxon>Chaetothyriomycetidae</taxon>
        <taxon>Chaetothyriales</taxon>
        <taxon>Herpotrichiellaceae</taxon>
        <taxon>Exophiala</taxon>
    </lineage>
</organism>
<keyword evidence="3" id="KW-0560">Oxidoreductase</keyword>
<dbReference type="Gene3D" id="3.30.9.10">
    <property type="entry name" value="D-Amino Acid Oxidase, subunit A, domain 2"/>
    <property type="match status" value="1"/>
</dbReference>
<keyword evidence="1" id="KW-0285">Flavoprotein</keyword>
<dbReference type="InterPro" id="IPR036188">
    <property type="entry name" value="FAD/NAD-bd_sf"/>
</dbReference>
<sequence length="599" mass="66659">MYPVVIVGGGPVGLVASCLLSTYGVPHAVYERHAGTSVHPKAIGVNQRTMEVFRRIGLEKELYKHCAPSHEVATTAWYTSLGPQSQSLYIRNTNAGGIHEPDYRRASPTSYCILPQIRLEPLILKRALELNPDGIFTRTEVVALQEEAEFVQITVKNLDSMEITTVTTQFIIGADGGRTVGPSAGIKYEGKANLVDMVTAHIRAPISLFEKERSNLITWFINPKLGGSIGTGYMYCIGPFPAHPDDEEFVFACARKPEEPTVFDEHFLVERIRATLEIPDIPIKVLSLSHWYINSIVAERYQSKVGRMFLVGDAAHRIPPWGALGMNTGIQDVYNLIWKLVFATKIKQHRDCSKLLSTYASERHEIGRRVARTSLHNFEAHAGLMDTALGISPEASAQENQEAIAKYLDNTNPEGDGQRTAVEKAQSVLDMEFRALGADVGWFYPAPDVNGDAYTAHHASQFNKDGEFDSITYYPSTIPGHHFPHAWLERRNVITSSIDLVPMDRYLLVTSVVGLWEDAQSDLLNVEIIDGKTSWRDIEGRWAEVRGVNADGAVLVRPDGIVVWRTHSRTDLGSQNLRDYISKLLDHTLGLEEADTVDI</sequence>